<evidence type="ECO:0008006" key="5">
    <source>
        <dbReference type="Google" id="ProtNLM"/>
    </source>
</evidence>
<feature type="compositionally biased region" description="Low complexity" evidence="1">
    <location>
        <begin position="10"/>
        <end position="26"/>
    </location>
</feature>
<feature type="transmembrane region" description="Helical" evidence="2">
    <location>
        <begin position="45"/>
        <end position="63"/>
    </location>
</feature>
<protein>
    <recommendedName>
        <fullName evidence="5">TIGR02611 family protein</fullName>
    </recommendedName>
</protein>
<keyword evidence="4" id="KW-1185">Reference proteome</keyword>
<feature type="transmembrane region" description="Helical" evidence="2">
    <location>
        <begin position="69"/>
        <end position="86"/>
    </location>
</feature>
<organism evidence="3 4">
    <name type="scientific">Actinomadura keratinilytica</name>
    <dbReference type="NCBI Taxonomy" id="547461"/>
    <lineage>
        <taxon>Bacteria</taxon>
        <taxon>Bacillati</taxon>
        <taxon>Actinomycetota</taxon>
        <taxon>Actinomycetes</taxon>
        <taxon>Streptosporangiales</taxon>
        <taxon>Thermomonosporaceae</taxon>
        <taxon>Actinomadura</taxon>
    </lineage>
</organism>
<dbReference type="Pfam" id="PF09656">
    <property type="entry name" value="PGPGW"/>
    <property type="match status" value="1"/>
</dbReference>
<keyword evidence="2" id="KW-0812">Transmembrane</keyword>
<evidence type="ECO:0000256" key="2">
    <source>
        <dbReference type="SAM" id="Phobius"/>
    </source>
</evidence>
<proteinExistence type="predicted"/>
<keyword evidence="2" id="KW-1133">Transmembrane helix</keyword>
<accession>A0ABP7YZ38</accession>
<evidence type="ECO:0000256" key="1">
    <source>
        <dbReference type="SAM" id="MobiDB-lite"/>
    </source>
</evidence>
<comment type="caution">
    <text evidence="3">The sequence shown here is derived from an EMBL/GenBank/DDBJ whole genome shotgun (WGS) entry which is preliminary data.</text>
</comment>
<dbReference type="RefSeq" id="WP_345022419.1">
    <property type="nucleotide sequence ID" value="NZ_BAABDO010000049.1"/>
</dbReference>
<feature type="region of interest" description="Disordered" evidence="1">
    <location>
        <begin position="1"/>
        <end position="27"/>
    </location>
</feature>
<name>A0ABP7YZ38_9ACTN</name>
<dbReference type="EMBL" id="BAABDO010000049">
    <property type="protein sequence ID" value="GAA4144085.1"/>
    <property type="molecule type" value="Genomic_DNA"/>
</dbReference>
<dbReference type="InterPro" id="IPR019099">
    <property type="entry name" value="Uncharacterised_PGPGW_TM"/>
</dbReference>
<gene>
    <name evidence="3" type="ORF">GCM10022416_34450</name>
</gene>
<evidence type="ECO:0000313" key="4">
    <source>
        <dbReference type="Proteomes" id="UP001500266"/>
    </source>
</evidence>
<sequence length="114" mass="11544">MTATGTRQHPTTAATAPGAGDAEPGGQVAAARTGRALGWRVLRKAAVAVAGVALIVAGVAMLVLPGPGVVAILAGLGLLGTEFPAARRVSERINGYVRAAWRKIRRRPADGKDA</sequence>
<reference evidence="4" key="1">
    <citation type="journal article" date="2019" name="Int. J. Syst. Evol. Microbiol.">
        <title>The Global Catalogue of Microorganisms (GCM) 10K type strain sequencing project: providing services to taxonomists for standard genome sequencing and annotation.</title>
        <authorList>
            <consortium name="The Broad Institute Genomics Platform"/>
            <consortium name="The Broad Institute Genome Sequencing Center for Infectious Disease"/>
            <person name="Wu L."/>
            <person name="Ma J."/>
        </authorList>
    </citation>
    <scope>NUCLEOTIDE SEQUENCE [LARGE SCALE GENOMIC DNA]</scope>
    <source>
        <strain evidence="4">JCM 17316</strain>
    </source>
</reference>
<keyword evidence="2" id="KW-0472">Membrane</keyword>
<evidence type="ECO:0000313" key="3">
    <source>
        <dbReference type="EMBL" id="GAA4144085.1"/>
    </source>
</evidence>
<dbReference type="Proteomes" id="UP001500266">
    <property type="component" value="Unassembled WGS sequence"/>
</dbReference>